<accession>H8Z4B0</accession>
<evidence type="ECO:0000313" key="3">
    <source>
        <dbReference type="EMBL" id="EIC20167.1"/>
    </source>
</evidence>
<dbReference type="STRING" id="631362.Thi970DRAFT_03789"/>
<feature type="compositionally biased region" description="Low complexity" evidence="1">
    <location>
        <begin position="468"/>
        <end position="485"/>
    </location>
</feature>
<sequence length="603" mass="63480">MSLTPECLTQLGLRTEPFGPVPEDSALYRDALLDGFGDLGLRALAEPSAVLVLAGAGGVGRSTQLQQILSLVADDTDLIAFRARPKVGFEAVDATLRFHLGQLGSEDASASLLHLFGERLRAGRALLLAIDDAHLLGGSVLEHLFSLRRQLLERLGATARLFLVGDPAFAANPLPGLDAEADAQVLRLHLRAFNREQTHAYLRHRLLTAGHAQPDTLLRRELIDRLHTSSSGLPKYLNALAEDWLEECCDQGASFAAGQGDSFDQAPSAASAPARGEAPADAMVSAMTALEALRNASSQALESSEKESLRAGASSGARPDGAQGAARAGQSSTAKNRARGGKRSGQTKARAKKSQAAPAGETLPVWNRPWFVPGVAVLSLLALLLPLVWQLPGSEGEDPALRLPPRELPVAPRPRQVPVAPGVPLVGPQPSAPAVEQPLRRELDVPAILPGEPVAENTAEAADAGADSALPDAAGNQAGTDSTESSSEDSAERSSAAGTDGAESGSGGLDRDWILQQSGEHFTIQLTAARSVAAARQHVAGFGNLDVRFVPTRSKSQDFVIVLAGAYPARADAERALEKLPAALREQGYWVRSIDSVRQSLRE</sequence>
<gene>
    <name evidence="3" type="ORF">Thi970DRAFT_03789</name>
</gene>
<evidence type="ECO:0000259" key="2">
    <source>
        <dbReference type="PROSITE" id="PS51724"/>
    </source>
</evidence>
<dbReference type="Pfam" id="PF05036">
    <property type="entry name" value="SPOR"/>
    <property type="match status" value="1"/>
</dbReference>
<reference evidence="3 4" key="2">
    <citation type="submission" date="2011-11" db="EMBL/GenBank/DDBJ databases">
        <authorList>
            <consortium name="US DOE Joint Genome Institute"/>
            <person name="Lucas S."/>
            <person name="Han J."/>
            <person name="Lapidus A."/>
            <person name="Cheng J.-F."/>
            <person name="Goodwin L."/>
            <person name="Pitluck S."/>
            <person name="Peters L."/>
            <person name="Ovchinnikova G."/>
            <person name="Zhang X."/>
            <person name="Detter J.C."/>
            <person name="Han C."/>
            <person name="Tapia R."/>
            <person name="Land M."/>
            <person name="Hauser L."/>
            <person name="Kyrpides N."/>
            <person name="Ivanova N."/>
            <person name="Pagani I."/>
            <person name="Vogl K."/>
            <person name="Liu Z."/>
            <person name="Overmann J."/>
            <person name="Frigaard N.-U."/>
            <person name="Bryant D."/>
            <person name="Woyke T."/>
        </authorList>
    </citation>
    <scope>NUCLEOTIDE SEQUENCE [LARGE SCALE GENOMIC DNA]</scope>
    <source>
        <strain evidence="3 4">970</strain>
    </source>
</reference>
<protein>
    <recommendedName>
        <fullName evidence="2">SPOR domain-containing protein</fullName>
    </recommendedName>
</protein>
<dbReference type="GO" id="GO:0042834">
    <property type="term" value="F:peptidoglycan binding"/>
    <property type="evidence" value="ECO:0007669"/>
    <property type="project" value="InterPro"/>
</dbReference>
<dbReference type="eggNOG" id="COG3267">
    <property type="taxonomic scope" value="Bacteria"/>
</dbReference>
<dbReference type="InterPro" id="IPR052026">
    <property type="entry name" value="ExeA_AAA_ATPase_DNA-bind"/>
</dbReference>
<dbReference type="GO" id="GO:0016887">
    <property type="term" value="F:ATP hydrolysis activity"/>
    <property type="evidence" value="ECO:0007669"/>
    <property type="project" value="InterPro"/>
</dbReference>
<dbReference type="PANTHER" id="PTHR35894:SF1">
    <property type="entry name" value="PHOSPHORIBULOKINASE _ URIDINE KINASE FAMILY"/>
    <property type="match status" value="1"/>
</dbReference>
<dbReference type="InterPro" id="IPR027417">
    <property type="entry name" value="P-loop_NTPase"/>
</dbReference>
<dbReference type="Pfam" id="PF13401">
    <property type="entry name" value="AAA_22"/>
    <property type="match status" value="1"/>
</dbReference>
<dbReference type="PROSITE" id="PS51724">
    <property type="entry name" value="SPOR"/>
    <property type="match status" value="1"/>
</dbReference>
<dbReference type="AlphaFoldDB" id="H8Z4B0"/>
<dbReference type="HOGENOM" id="CLU_458324_0_0_6"/>
<reference evidence="4" key="1">
    <citation type="submission" date="2011-06" db="EMBL/GenBank/DDBJ databases">
        <authorList>
            <consortium name="US DOE Joint Genome Institute (JGI-PGF)"/>
            <person name="Lucas S."/>
            <person name="Han J."/>
            <person name="Lapidus A."/>
            <person name="Cheng J.-F."/>
            <person name="Goodwin L."/>
            <person name="Pitluck S."/>
            <person name="Peters L."/>
            <person name="Land M.L."/>
            <person name="Hauser L."/>
            <person name="Vogl K."/>
            <person name="Liu Z."/>
            <person name="Overmann J."/>
            <person name="Frigaard N.-U."/>
            <person name="Bryant D.A."/>
            <person name="Woyke T.J."/>
        </authorList>
    </citation>
    <scope>NUCLEOTIDE SEQUENCE [LARGE SCALE GENOMIC DNA]</scope>
    <source>
        <strain evidence="4">970</strain>
    </source>
</reference>
<dbReference type="InterPro" id="IPR007730">
    <property type="entry name" value="SPOR-like_dom"/>
</dbReference>
<feature type="region of interest" description="Disordered" evidence="1">
    <location>
        <begin position="468"/>
        <end position="511"/>
    </location>
</feature>
<name>H8Z4B0_9GAMM</name>
<feature type="region of interest" description="Disordered" evidence="1">
    <location>
        <begin position="296"/>
        <end position="360"/>
    </location>
</feature>
<dbReference type="InterPro" id="IPR036680">
    <property type="entry name" value="SPOR-like_sf"/>
</dbReference>
<dbReference type="Gene3D" id="3.30.70.1070">
    <property type="entry name" value="Sporulation related repeat"/>
    <property type="match status" value="1"/>
</dbReference>
<dbReference type="eggNOG" id="COG3266">
    <property type="taxonomic scope" value="Bacteria"/>
</dbReference>
<dbReference type="InterPro" id="IPR049945">
    <property type="entry name" value="AAA_22"/>
</dbReference>
<evidence type="ECO:0000313" key="4">
    <source>
        <dbReference type="Proteomes" id="UP000002964"/>
    </source>
</evidence>
<dbReference type="OrthoDB" id="6189127at2"/>
<dbReference type="EMBL" id="JH603170">
    <property type="protein sequence ID" value="EIC20167.1"/>
    <property type="molecule type" value="Genomic_DNA"/>
</dbReference>
<dbReference type="SUPFAM" id="SSF52540">
    <property type="entry name" value="P-loop containing nucleoside triphosphate hydrolases"/>
    <property type="match status" value="1"/>
</dbReference>
<evidence type="ECO:0000256" key="1">
    <source>
        <dbReference type="SAM" id="MobiDB-lite"/>
    </source>
</evidence>
<dbReference type="PANTHER" id="PTHR35894">
    <property type="entry name" value="GENERAL SECRETION PATHWAY PROTEIN A-RELATED"/>
    <property type="match status" value="1"/>
</dbReference>
<dbReference type="Proteomes" id="UP000002964">
    <property type="component" value="Unassembled WGS sequence"/>
</dbReference>
<proteinExistence type="predicted"/>
<keyword evidence="4" id="KW-1185">Reference proteome</keyword>
<organism evidence="3 4">
    <name type="scientific">Thiorhodovibrio frisius</name>
    <dbReference type="NCBI Taxonomy" id="631362"/>
    <lineage>
        <taxon>Bacteria</taxon>
        <taxon>Pseudomonadati</taxon>
        <taxon>Pseudomonadota</taxon>
        <taxon>Gammaproteobacteria</taxon>
        <taxon>Chromatiales</taxon>
        <taxon>Chromatiaceae</taxon>
        <taxon>Thiorhodovibrio</taxon>
    </lineage>
</organism>
<feature type="domain" description="SPOR" evidence="2">
    <location>
        <begin position="516"/>
        <end position="593"/>
    </location>
</feature>
<feature type="compositionally biased region" description="Low complexity" evidence="1">
    <location>
        <begin position="316"/>
        <end position="334"/>
    </location>
</feature>